<protein>
    <submittedName>
        <fullName evidence="1">Heme-binding protein</fullName>
    </submittedName>
</protein>
<dbReference type="SUPFAM" id="SSF143744">
    <property type="entry name" value="GlcG-like"/>
    <property type="match status" value="1"/>
</dbReference>
<dbReference type="PANTHER" id="PTHR34309:SF1">
    <property type="entry name" value="PROTEIN GLCG"/>
    <property type="match status" value="1"/>
</dbReference>
<evidence type="ECO:0000313" key="2">
    <source>
        <dbReference type="Proteomes" id="UP000464314"/>
    </source>
</evidence>
<dbReference type="Pfam" id="PF03928">
    <property type="entry name" value="HbpS-like"/>
    <property type="match status" value="1"/>
</dbReference>
<proteinExistence type="predicted"/>
<dbReference type="EMBL" id="CP048000">
    <property type="protein sequence ID" value="QHQ63338.1"/>
    <property type="molecule type" value="Genomic_DNA"/>
</dbReference>
<name>A0A6P1TV27_9FIRM</name>
<reference evidence="1 2" key="1">
    <citation type="submission" date="2020-01" db="EMBL/GenBank/DDBJ databases">
        <title>Genome analysis of Anaerocolumna sp. CBA3638.</title>
        <authorList>
            <person name="Kim J."/>
            <person name="Roh S.W."/>
        </authorList>
    </citation>
    <scope>NUCLEOTIDE SEQUENCE [LARGE SCALE GENOMIC DNA]</scope>
    <source>
        <strain evidence="1 2">CBA3638</strain>
    </source>
</reference>
<dbReference type="InterPro" id="IPR005624">
    <property type="entry name" value="PduO/GlcC-like"/>
</dbReference>
<evidence type="ECO:0000313" key="1">
    <source>
        <dbReference type="EMBL" id="QHQ63338.1"/>
    </source>
</evidence>
<dbReference type="RefSeq" id="WP_161840160.1">
    <property type="nucleotide sequence ID" value="NZ_CP048000.1"/>
</dbReference>
<accession>A0A6P1TV27</accession>
<dbReference type="Proteomes" id="UP000464314">
    <property type="component" value="Chromosome"/>
</dbReference>
<gene>
    <name evidence="1" type="ORF">Ana3638_23290</name>
</gene>
<dbReference type="KEGG" id="anr:Ana3638_23290"/>
<dbReference type="PANTHER" id="PTHR34309">
    <property type="entry name" value="SLR1406 PROTEIN"/>
    <property type="match status" value="1"/>
</dbReference>
<dbReference type="InterPro" id="IPR052517">
    <property type="entry name" value="GlcG_carb_metab_protein"/>
</dbReference>
<keyword evidence="2" id="KW-1185">Reference proteome</keyword>
<organism evidence="1 2">
    <name type="scientific">Anaerocolumna sedimenticola</name>
    <dbReference type="NCBI Taxonomy" id="2696063"/>
    <lineage>
        <taxon>Bacteria</taxon>
        <taxon>Bacillati</taxon>
        <taxon>Bacillota</taxon>
        <taxon>Clostridia</taxon>
        <taxon>Lachnospirales</taxon>
        <taxon>Lachnospiraceae</taxon>
        <taxon>Anaerocolumna</taxon>
    </lineage>
</organism>
<dbReference type="InterPro" id="IPR038084">
    <property type="entry name" value="PduO/GlcC-like_sf"/>
</dbReference>
<sequence length="143" mass="15216">MNKLYMKATLTLEAAKVISSAAEAEAEKNGWAVAIAVTDDRGELIHFIRKDNTTNAAVGIAQKKAFHAANYRRNTIFHEKLLAEGSENIGVLSLPDCMPIEGGIPLIYKGNVIGAIGVSGVASNDDGRVAQKGSEAFEKLMAD</sequence>
<dbReference type="AlphaFoldDB" id="A0A6P1TV27"/>
<dbReference type="Gene3D" id="3.30.450.150">
    <property type="entry name" value="Haem-degrading domain"/>
    <property type="match status" value="1"/>
</dbReference>